<comment type="caution">
    <text evidence="3">The sequence shown here is derived from an EMBL/GenBank/DDBJ whole genome shotgun (WGS) entry which is preliminary data.</text>
</comment>
<evidence type="ECO:0000313" key="4">
    <source>
        <dbReference type="Proteomes" id="UP000178603"/>
    </source>
</evidence>
<feature type="transmembrane region" description="Helical" evidence="2">
    <location>
        <begin position="29"/>
        <end position="47"/>
    </location>
</feature>
<name>A0A1F8AV55_9BACT</name>
<gene>
    <name evidence="3" type="ORF">A3E44_04435</name>
</gene>
<evidence type="ECO:0008006" key="5">
    <source>
        <dbReference type="Google" id="ProtNLM"/>
    </source>
</evidence>
<accession>A0A1F8AV55</accession>
<protein>
    <recommendedName>
        <fullName evidence="5">PrgI family protein</fullName>
    </recommendedName>
</protein>
<dbReference type="Proteomes" id="UP000178603">
    <property type="component" value="Unassembled WGS sequence"/>
</dbReference>
<dbReference type="EMBL" id="MGGW01000005">
    <property type="protein sequence ID" value="OGM55138.1"/>
    <property type="molecule type" value="Genomic_DNA"/>
</dbReference>
<keyword evidence="2" id="KW-1133">Transmembrane helix</keyword>
<feature type="region of interest" description="Disordered" evidence="1">
    <location>
        <begin position="179"/>
        <end position="199"/>
    </location>
</feature>
<keyword evidence="2" id="KW-0472">Membrane</keyword>
<organism evidence="3 4">
    <name type="scientific">Candidatus Woesebacteria bacterium RIFCSPHIGHO2_12_FULL_41_24</name>
    <dbReference type="NCBI Taxonomy" id="1802510"/>
    <lineage>
        <taxon>Bacteria</taxon>
        <taxon>Candidatus Woeseibacteriota</taxon>
    </lineage>
</organism>
<dbReference type="AlphaFoldDB" id="A0A1F8AV55"/>
<sequence>MEIEQEHPIPQQISSYSFRLVGDMTLKQFFQVAMGVVLGLLTYASPLPPIVKWPVVALFVLLGVGFAFFTIEDRPLETWIVIFFKAIYTPTEFIWKKTEKEPVYFQEPTKTVTTVTPTSPENIQPNQEPRVNLQLNLERSERSILQNIGNLFLLHHNPIVSAQPVPTISGAIPSRVPTAVEKQKVPESTPAAPPGQATTKAVDQTLVARGQIEGTQAQFSPDAAPPSPPTLPNTIVGQVMDKDKKIIEGAILEIKDNQGRPVRALKSNKAGHFMVITPLADGDYKILVEKEGFDFEPIKLKTEGELVPPIAVRAK</sequence>
<feature type="transmembrane region" description="Helical" evidence="2">
    <location>
        <begin position="53"/>
        <end position="71"/>
    </location>
</feature>
<reference evidence="3 4" key="1">
    <citation type="journal article" date="2016" name="Nat. Commun.">
        <title>Thousands of microbial genomes shed light on interconnected biogeochemical processes in an aquifer system.</title>
        <authorList>
            <person name="Anantharaman K."/>
            <person name="Brown C.T."/>
            <person name="Hug L.A."/>
            <person name="Sharon I."/>
            <person name="Castelle C.J."/>
            <person name="Probst A.J."/>
            <person name="Thomas B.C."/>
            <person name="Singh A."/>
            <person name="Wilkins M.J."/>
            <person name="Karaoz U."/>
            <person name="Brodie E.L."/>
            <person name="Williams K.H."/>
            <person name="Hubbard S.S."/>
            <person name="Banfield J.F."/>
        </authorList>
    </citation>
    <scope>NUCLEOTIDE SEQUENCE [LARGE SCALE GENOMIC DNA]</scope>
</reference>
<keyword evidence="2" id="KW-0812">Transmembrane</keyword>
<evidence type="ECO:0000256" key="1">
    <source>
        <dbReference type="SAM" id="MobiDB-lite"/>
    </source>
</evidence>
<evidence type="ECO:0000313" key="3">
    <source>
        <dbReference type="EMBL" id="OGM55138.1"/>
    </source>
</evidence>
<dbReference type="Gene3D" id="2.60.40.1120">
    <property type="entry name" value="Carboxypeptidase-like, regulatory domain"/>
    <property type="match status" value="1"/>
</dbReference>
<evidence type="ECO:0000256" key="2">
    <source>
        <dbReference type="SAM" id="Phobius"/>
    </source>
</evidence>
<proteinExistence type="predicted"/>
<dbReference type="SUPFAM" id="SSF49478">
    <property type="entry name" value="Cna protein B-type domain"/>
    <property type="match status" value="1"/>
</dbReference>